<proteinExistence type="predicted"/>
<keyword evidence="2" id="KW-1185">Reference proteome</keyword>
<accession>A0ABQ4MCD8</accession>
<sequence length="101" mass="11705">MPKLVCACGNYIHNLSAIPDDGFIIVHDREYEDLIETENLRTNLSAENPEEGTKEWEKLIGADAKIMNITERVYECPVCNKLMWLRNDGKTYIYELKELLV</sequence>
<evidence type="ECO:0000313" key="2">
    <source>
        <dbReference type="Proteomes" id="UP000679992"/>
    </source>
</evidence>
<comment type="caution">
    <text evidence="1">The sequence shown here is derived from an EMBL/GenBank/DDBJ whole genome shotgun (WGS) entry which is preliminary data.</text>
</comment>
<dbReference type="EMBL" id="BOSL01000007">
    <property type="protein sequence ID" value="GIP53603.1"/>
    <property type="molecule type" value="Genomic_DNA"/>
</dbReference>
<gene>
    <name evidence="1" type="ORF">J42TS3_26380</name>
</gene>
<dbReference type="RefSeq" id="WP_213655110.1">
    <property type="nucleotide sequence ID" value="NZ_BOSL01000007.1"/>
</dbReference>
<dbReference type="Proteomes" id="UP000679992">
    <property type="component" value="Unassembled WGS sequence"/>
</dbReference>
<protein>
    <recommendedName>
        <fullName evidence="3">TFIIS-type domain-containing protein</fullName>
    </recommendedName>
</protein>
<organism evidence="1 2">
    <name type="scientific">Paenibacillus vini</name>
    <dbReference type="NCBI Taxonomy" id="1476024"/>
    <lineage>
        <taxon>Bacteria</taxon>
        <taxon>Bacillati</taxon>
        <taxon>Bacillota</taxon>
        <taxon>Bacilli</taxon>
        <taxon>Bacillales</taxon>
        <taxon>Paenibacillaceae</taxon>
        <taxon>Paenibacillus</taxon>
    </lineage>
</organism>
<evidence type="ECO:0008006" key="3">
    <source>
        <dbReference type="Google" id="ProtNLM"/>
    </source>
</evidence>
<name>A0ABQ4MCD8_9BACL</name>
<evidence type="ECO:0000313" key="1">
    <source>
        <dbReference type="EMBL" id="GIP53603.1"/>
    </source>
</evidence>
<reference evidence="1 2" key="1">
    <citation type="submission" date="2021-03" db="EMBL/GenBank/DDBJ databases">
        <title>Antimicrobial resistance genes in bacteria isolated from Japanese honey, and their potential for conferring macrolide and lincosamide resistance in the American foulbrood pathogen Paenibacillus larvae.</title>
        <authorList>
            <person name="Okamoto M."/>
            <person name="Kumagai M."/>
            <person name="Kanamori H."/>
            <person name="Takamatsu D."/>
        </authorList>
    </citation>
    <scope>NUCLEOTIDE SEQUENCE [LARGE SCALE GENOMIC DNA]</scope>
    <source>
        <strain evidence="1 2">J42TS3</strain>
    </source>
</reference>